<feature type="region of interest" description="Disordered" evidence="1">
    <location>
        <begin position="420"/>
        <end position="507"/>
    </location>
</feature>
<evidence type="ECO:0000313" key="4">
    <source>
        <dbReference type="Proteomes" id="UP001235064"/>
    </source>
</evidence>
<feature type="transmembrane region" description="Helical" evidence="2">
    <location>
        <begin position="334"/>
        <end position="358"/>
    </location>
</feature>
<dbReference type="Proteomes" id="UP001235064">
    <property type="component" value="Unassembled WGS sequence"/>
</dbReference>
<feature type="transmembrane region" description="Helical" evidence="2">
    <location>
        <begin position="112"/>
        <end position="133"/>
    </location>
</feature>
<organism evidence="3 4">
    <name type="scientific">Microbacterium candidum</name>
    <dbReference type="NCBI Taxonomy" id="3041922"/>
    <lineage>
        <taxon>Bacteria</taxon>
        <taxon>Bacillati</taxon>
        <taxon>Actinomycetota</taxon>
        <taxon>Actinomycetes</taxon>
        <taxon>Micrococcales</taxon>
        <taxon>Microbacteriaceae</taxon>
        <taxon>Microbacterium</taxon>
    </lineage>
</organism>
<accession>A0ABT7MX52</accession>
<dbReference type="InterPro" id="IPR045931">
    <property type="entry name" value="DUF6350"/>
</dbReference>
<reference evidence="3 4" key="1">
    <citation type="submission" date="2023-06" db="EMBL/GenBank/DDBJ databases">
        <title>Microbacterium sp. nov., isolated from a waste landfill.</title>
        <authorList>
            <person name="Wen W."/>
        </authorList>
    </citation>
    <scope>NUCLEOTIDE SEQUENCE [LARGE SCALE GENOMIC DNA]</scope>
    <source>
        <strain evidence="3 4">ASV49</strain>
    </source>
</reference>
<proteinExistence type="predicted"/>
<feature type="transmembrane region" description="Helical" evidence="2">
    <location>
        <begin position="302"/>
        <end position="322"/>
    </location>
</feature>
<feature type="transmembrane region" description="Helical" evidence="2">
    <location>
        <begin position="81"/>
        <end position="100"/>
    </location>
</feature>
<gene>
    <name evidence="3" type="ORF">QSV35_06650</name>
</gene>
<feature type="transmembrane region" description="Helical" evidence="2">
    <location>
        <begin position="239"/>
        <end position="261"/>
    </location>
</feature>
<protein>
    <submittedName>
        <fullName evidence="3">DUF6350 family protein</fullName>
    </submittedName>
</protein>
<keyword evidence="4" id="KW-1185">Reference proteome</keyword>
<feature type="transmembrane region" description="Helical" evidence="2">
    <location>
        <begin position="209"/>
        <end position="232"/>
    </location>
</feature>
<keyword evidence="2" id="KW-0472">Membrane</keyword>
<evidence type="ECO:0000313" key="3">
    <source>
        <dbReference type="EMBL" id="MDL9979005.1"/>
    </source>
</evidence>
<name>A0ABT7MX52_9MICO</name>
<sequence>MHRLVVALLAALDAVLAAVVGVAAALAPLALLWLFGGTFPWNALWPTAVSVWQLGHLVPLHIHLPAEYLAVAGIDQGAASFVISLAPLAFASFTAIFAARSGVRAARADAPATGPVAGILVFALLAAIVGLTGRNPVAAIHLWQGVLFPAAVYAVGVVLGALVAGWQEADPTGDRILDRARGHVDHARRGWDHAIDAIARGTGITVAGLVGLGAFAVALAVIFRAGSIIALFEAGHVDLLGAIVVTLGQLAYLPTLVVWGMSFVAGPGFAFGTDTTVSPAGTQLAVVPGIPLLGALPETTSAWLLVLVLLPVGLGAFAGWAARARLAEHEHAGAGLRAVVAAGIAVLSAGAAALLALAASGSLGPGRLAEVGPQPGPVAFAVGLEVLLGAGILLLSPARETFESADAEEDWEKRFELDAAAPAAPPSPRFDSLRSLNDPQGVDADENETAPIDPLPSSVSTPDDDETAPIEPLPEEPKKPKTPKPPPPAASRPDLGPNRPNPLPPID</sequence>
<feature type="transmembrane region" description="Helical" evidence="2">
    <location>
        <begin position="145"/>
        <end position="166"/>
    </location>
</feature>
<keyword evidence="2" id="KW-1133">Transmembrane helix</keyword>
<feature type="transmembrane region" description="Helical" evidence="2">
    <location>
        <begin position="41"/>
        <end position="60"/>
    </location>
</feature>
<evidence type="ECO:0000256" key="2">
    <source>
        <dbReference type="SAM" id="Phobius"/>
    </source>
</evidence>
<evidence type="ECO:0000256" key="1">
    <source>
        <dbReference type="SAM" id="MobiDB-lite"/>
    </source>
</evidence>
<dbReference type="RefSeq" id="WP_286287881.1">
    <property type="nucleotide sequence ID" value="NZ_JASXSZ010000002.1"/>
</dbReference>
<dbReference type="EMBL" id="JASXSZ010000002">
    <property type="protein sequence ID" value="MDL9979005.1"/>
    <property type="molecule type" value="Genomic_DNA"/>
</dbReference>
<dbReference type="Pfam" id="PF19877">
    <property type="entry name" value="DUF6350"/>
    <property type="match status" value="1"/>
</dbReference>
<comment type="caution">
    <text evidence="3">The sequence shown here is derived from an EMBL/GenBank/DDBJ whole genome shotgun (WGS) entry which is preliminary data.</text>
</comment>
<keyword evidence="2" id="KW-0812">Transmembrane</keyword>
<feature type="transmembrane region" description="Helical" evidence="2">
    <location>
        <begin position="378"/>
        <end position="395"/>
    </location>
</feature>